<reference evidence="1" key="4">
    <citation type="submission" date="2019-03" db="UniProtKB">
        <authorList>
            <consortium name="EnsemblPlants"/>
        </authorList>
    </citation>
    <scope>IDENTIFICATION</scope>
</reference>
<name>A0A453SAZ5_AEGTS</name>
<sequence length="76" mass="8669">ADHGRSADFLAELKNKVERCTTPMVVAGDFNLIRWASDKSSPNVDRVRMRLFNDCIADLALREITRIGARFTWTTK</sequence>
<dbReference type="InterPro" id="IPR036691">
    <property type="entry name" value="Endo/exonu/phosph_ase_sf"/>
</dbReference>
<evidence type="ECO:0000313" key="2">
    <source>
        <dbReference type="Proteomes" id="UP000015105"/>
    </source>
</evidence>
<evidence type="ECO:0008006" key="3">
    <source>
        <dbReference type="Google" id="ProtNLM"/>
    </source>
</evidence>
<keyword evidence="2" id="KW-1185">Reference proteome</keyword>
<dbReference type="EnsemblPlants" id="AET7Gv20874900.1">
    <property type="protein sequence ID" value="AET7Gv20874900.1"/>
    <property type="gene ID" value="AET7Gv20874900"/>
</dbReference>
<dbReference type="SUPFAM" id="SSF56219">
    <property type="entry name" value="DNase I-like"/>
    <property type="match status" value="1"/>
</dbReference>
<reference evidence="2" key="2">
    <citation type="journal article" date="2017" name="Nat. Plants">
        <title>The Aegilops tauschii genome reveals multiple impacts of transposons.</title>
        <authorList>
            <person name="Zhao G."/>
            <person name="Zou C."/>
            <person name="Li K."/>
            <person name="Wang K."/>
            <person name="Li T."/>
            <person name="Gao L."/>
            <person name="Zhang X."/>
            <person name="Wang H."/>
            <person name="Yang Z."/>
            <person name="Liu X."/>
            <person name="Jiang W."/>
            <person name="Mao L."/>
            <person name="Kong X."/>
            <person name="Jiao Y."/>
            <person name="Jia J."/>
        </authorList>
    </citation>
    <scope>NUCLEOTIDE SEQUENCE [LARGE SCALE GENOMIC DNA]</scope>
    <source>
        <strain evidence="2">cv. AL8/78</strain>
    </source>
</reference>
<proteinExistence type="predicted"/>
<dbReference type="Gene3D" id="3.60.10.10">
    <property type="entry name" value="Endonuclease/exonuclease/phosphatase"/>
    <property type="match status" value="1"/>
</dbReference>
<dbReference type="AlphaFoldDB" id="A0A453SAZ5"/>
<dbReference type="Gramene" id="AET7Gv20874900.1">
    <property type="protein sequence ID" value="AET7Gv20874900.1"/>
    <property type="gene ID" value="AET7Gv20874900"/>
</dbReference>
<reference evidence="1" key="3">
    <citation type="journal article" date="2017" name="Nature">
        <title>Genome sequence of the progenitor of the wheat D genome Aegilops tauschii.</title>
        <authorList>
            <person name="Luo M.C."/>
            <person name="Gu Y.Q."/>
            <person name="Puiu D."/>
            <person name="Wang H."/>
            <person name="Twardziok S.O."/>
            <person name="Deal K.R."/>
            <person name="Huo N."/>
            <person name="Zhu T."/>
            <person name="Wang L."/>
            <person name="Wang Y."/>
            <person name="McGuire P.E."/>
            <person name="Liu S."/>
            <person name="Long H."/>
            <person name="Ramasamy R.K."/>
            <person name="Rodriguez J.C."/>
            <person name="Van S.L."/>
            <person name="Yuan L."/>
            <person name="Wang Z."/>
            <person name="Xia Z."/>
            <person name="Xiao L."/>
            <person name="Anderson O.D."/>
            <person name="Ouyang S."/>
            <person name="Liang Y."/>
            <person name="Zimin A.V."/>
            <person name="Pertea G."/>
            <person name="Qi P."/>
            <person name="Bennetzen J.L."/>
            <person name="Dai X."/>
            <person name="Dawson M.W."/>
            <person name="Muller H.G."/>
            <person name="Kugler K."/>
            <person name="Rivarola-Duarte L."/>
            <person name="Spannagl M."/>
            <person name="Mayer K.F.X."/>
            <person name="Lu F.H."/>
            <person name="Bevan M.W."/>
            <person name="Leroy P."/>
            <person name="Li P."/>
            <person name="You F.M."/>
            <person name="Sun Q."/>
            <person name="Liu Z."/>
            <person name="Lyons E."/>
            <person name="Wicker T."/>
            <person name="Salzberg S.L."/>
            <person name="Devos K.M."/>
            <person name="Dvorak J."/>
        </authorList>
    </citation>
    <scope>NUCLEOTIDE SEQUENCE [LARGE SCALE GENOMIC DNA]</scope>
    <source>
        <strain evidence="1">cv. AL8/78</strain>
    </source>
</reference>
<reference evidence="2" key="1">
    <citation type="journal article" date="2014" name="Science">
        <title>Ancient hybridizations among the ancestral genomes of bread wheat.</title>
        <authorList>
            <consortium name="International Wheat Genome Sequencing Consortium,"/>
            <person name="Marcussen T."/>
            <person name="Sandve S.R."/>
            <person name="Heier L."/>
            <person name="Spannagl M."/>
            <person name="Pfeifer M."/>
            <person name="Jakobsen K.S."/>
            <person name="Wulff B.B."/>
            <person name="Steuernagel B."/>
            <person name="Mayer K.F."/>
            <person name="Olsen O.A."/>
        </authorList>
    </citation>
    <scope>NUCLEOTIDE SEQUENCE [LARGE SCALE GENOMIC DNA]</scope>
    <source>
        <strain evidence="2">cv. AL8/78</strain>
    </source>
</reference>
<protein>
    <recommendedName>
        <fullName evidence="3">Endonuclease/exonuclease/phosphatase domain-containing protein</fullName>
    </recommendedName>
</protein>
<evidence type="ECO:0000313" key="1">
    <source>
        <dbReference type="EnsemblPlants" id="AET7Gv20874900.1"/>
    </source>
</evidence>
<organism evidence="1 2">
    <name type="scientific">Aegilops tauschii subsp. strangulata</name>
    <name type="common">Goatgrass</name>
    <dbReference type="NCBI Taxonomy" id="200361"/>
    <lineage>
        <taxon>Eukaryota</taxon>
        <taxon>Viridiplantae</taxon>
        <taxon>Streptophyta</taxon>
        <taxon>Embryophyta</taxon>
        <taxon>Tracheophyta</taxon>
        <taxon>Spermatophyta</taxon>
        <taxon>Magnoliopsida</taxon>
        <taxon>Liliopsida</taxon>
        <taxon>Poales</taxon>
        <taxon>Poaceae</taxon>
        <taxon>BOP clade</taxon>
        <taxon>Pooideae</taxon>
        <taxon>Triticodae</taxon>
        <taxon>Triticeae</taxon>
        <taxon>Triticinae</taxon>
        <taxon>Aegilops</taxon>
    </lineage>
</organism>
<reference evidence="1" key="5">
    <citation type="journal article" date="2021" name="G3 (Bethesda)">
        <title>Aegilops tauschii genome assembly Aet v5.0 features greater sequence contiguity and improved annotation.</title>
        <authorList>
            <person name="Wang L."/>
            <person name="Zhu T."/>
            <person name="Rodriguez J.C."/>
            <person name="Deal K.R."/>
            <person name="Dubcovsky J."/>
            <person name="McGuire P.E."/>
            <person name="Lux T."/>
            <person name="Spannagl M."/>
            <person name="Mayer K.F.X."/>
            <person name="Baldrich P."/>
            <person name="Meyers B.C."/>
            <person name="Huo N."/>
            <person name="Gu Y.Q."/>
            <person name="Zhou H."/>
            <person name="Devos K.M."/>
            <person name="Bennetzen J.L."/>
            <person name="Unver T."/>
            <person name="Budak H."/>
            <person name="Gulick P.J."/>
            <person name="Galiba G."/>
            <person name="Kalapos B."/>
            <person name="Nelson D.R."/>
            <person name="Li P."/>
            <person name="You F.M."/>
            <person name="Luo M.C."/>
            <person name="Dvorak J."/>
        </authorList>
    </citation>
    <scope>NUCLEOTIDE SEQUENCE [LARGE SCALE GENOMIC DNA]</scope>
    <source>
        <strain evidence="1">cv. AL8/78</strain>
    </source>
</reference>
<accession>A0A453SAZ5</accession>
<dbReference type="Proteomes" id="UP000015105">
    <property type="component" value="Chromosome 7D"/>
</dbReference>